<accession>A0A9W8CQ46</accession>
<gene>
    <name evidence="1" type="ORF">LPJ53_005772</name>
</gene>
<evidence type="ECO:0000313" key="2">
    <source>
        <dbReference type="Proteomes" id="UP001149813"/>
    </source>
</evidence>
<name>A0A9W8CQ46_9FUNG</name>
<comment type="caution">
    <text evidence="1">The sequence shown here is derived from an EMBL/GenBank/DDBJ whole genome shotgun (WGS) entry which is preliminary data.</text>
</comment>
<evidence type="ECO:0000313" key="1">
    <source>
        <dbReference type="EMBL" id="KAJ1719472.1"/>
    </source>
</evidence>
<dbReference type="Proteomes" id="UP001149813">
    <property type="component" value="Unassembled WGS sequence"/>
</dbReference>
<keyword evidence="2" id="KW-1185">Reference proteome</keyword>
<organism evidence="1 2">
    <name type="scientific">Coemansia erecta</name>
    <dbReference type="NCBI Taxonomy" id="147472"/>
    <lineage>
        <taxon>Eukaryota</taxon>
        <taxon>Fungi</taxon>
        <taxon>Fungi incertae sedis</taxon>
        <taxon>Zoopagomycota</taxon>
        <taxon>Kickxellomycotina</taxon>
        <taxon>Kickxellomycetes</taxon>
        <taxon>Kickxellales</taxon>
        <taxon>Kickxellaceae</taxon>
        <taxon>Coemansia</taxon>
    </lineage>
</organism>
<dbReference type="EMBL" id="JANBOJ010000394">
    <property type="protein sequence ID" value="KAJ1719472.1"/>
    <property type="molecule type" value="Genomic_DNA"/>
</dbReference>
<dbReference type="OrthoDB" id="5580483at2759"/>
<sequence length="130" mass="14491">MHHFVYDFAKPGAFDITNGASTVTINSVQHKVDTMAIWNQGGFFQELAEREQHLQWFPKAYVPAVKDKDGVHVVKITCNSCGKCDFCKFQKKCNEPPPPPPPPAPKPVPKPEPAKCCVTVQTCCHHHCCC</sequence>
<dbReference type="AlphaFoldDB" id="A0A9W8CQ46"/>
<proteinExistence type="predicted"/>
<protein>
    <submittedName>
        <fullName evidence="1">Uncharacterized protein</fullName>
    </submittedName>
</protein>
<reference evidence="1" key="1">
    <citation type="submission" date="2022-07" db="EMBL/GenBank/DDBJ databases">
        <title>Phylogenomic reconstructions and comparative analyses of Kickxellomycotina fungi.</title>
        <authorList>
            <person name="Reynolds N.K."/>
            <person name="Stajich J.E."/>
            <person name="Barry K."/>
            <person name="Grigoriev I.V."/>
            <person name="Crous P."/>
            <person name="Smith M.E."/>
        </authorList>
    </citation>
    <scope>NUCLEOTIDE SEQUENCE</scope>
    <source>
        <strain evidence="1">NBRC 32514</strain>
    </source>
</reference>